<dbReference type="Gene3D" id="1.10.1370.30">
    <property type="match status" value="1"/>
</dbReference>
<keyword evidence="3" id="KW-1185">Reference proteome</keyword>
<keyword evidence="1" id="KW-0732">Signal</keyword>
<accession>A0ABU9VU30</accession>
<gene>
    <name evidence="2" type="ORF">AAIG11_08900</name>
</gene>
<comment type="caution">
    <text evidence="2">The sequence shown here is derived from an EMBL/GenBank/DDBJ whole genome shotgun (WGS) entry which is preliminary data.</text>
</comment>
<feature type="signal peptide" evidence="1">
    <location>
        <begin position="1"/>
        <end position="25"/>
    </location>
</feature>
<evidence type="ECO:0008006" key="4">
    <source>
        <dbReference type="Google" id="ProtNLM"/>
    </source>
</evidence>
<dbReference type="Proteomes" id="UP001407405">
    <property type="component" value="Unassembled WGS sequence"/>
</dbReference>
<evidence type="ECO:0000313" key="2">
    <source>
        <dbReference type="EMBL" id="MEN1760589.1"/>
    </source>
</evidence>
<feature type="chain" id="PRO_5045923764" description="Oligoendopeptidase F" evidence="1">
    <location>
        <begin position="26"/>
        <end position="625"/>
    </location>
</feature>
<reference evidence="2 3" key="1">
    <citation type="submission" date="2024-04" db="EMBL/GenBank/DDBJ databases">
        <title>Genome sequencing and metabolic network reconstruction of aminoacids and betaine degradation by Anoxynatronum sibiricum.</title>
        <authorList>
            <person name="Detkova E.N."/>
            <person name="Boltjanskaja Y.V."/>
            <person name="Mardanov A.V."/>
            <person name="Kevbrin V."/>
        </authorList>
    </citation>
    <scope>NUCLEOTIDE SEQUENCE [LARGE SCALE GENOMIC DNA]</scope>
    <source>
        <strain evidence="2 3">Z-7981</strain>
    </source>
</reference>
<proteinExistence type="predicted"/>
<sequence>MKIPRKWIVAVVLTLVMAMSPWVTAPLYVYAAPAVQNEPVAGYEPVHFNDMNYDYSQDLHTIEDVVAAFTALTSQNKATLKDDHLVRELFENLRIVEREYERVNQVSGIISYIDHTDESAKTVEQDSLEALQQIEEMWDDIHNWLVDTELSLLLEEFGVKAPEEQDLERRVFNQQVNDLLNQYNMALNADYSREFDGENYSIDELEGLYFSDENPEAGEVLLEAFRSKNAMTGPIFVDLVNIRNDYAKKQGYEHYLALLFDDGTKDFQVEDLLKVADYTKEHLLDFREVLLEAIYVENERLSQAEVPMPQGNYLEWAEQTVAGTFLEHAFRVLMEKELLIIPEVESGSYSAFVTVVLEYNTPLMVMRDTGDLFNDYNTFLHELGHFAEVLVVCEKRHNEAFPEGSKSLEIVETHSTSNQYIAASRFEDLFEDNANYFRLKTTFAAIDFFYILAPQTEFLFNVYTTEDLTLEKVNQISYQVRESYPFFLLMQGVEEDYYWVEMTQDFESPLYSTAYGVSSLASFDMFDETVPIEKRYEQFENLINHTRYGKFRESLITSGYTDIFAPEALEPQFQKMYDFYQTTLEKIEESKEKMEASAMSVEIHWESCPVDQGHCEYEMCADTGK</sequence>
<evidence type="ECO:0000256" key="1">
    <source>
        <dbReference type="SAM" id="SignalP"/>
    </source>
</evidence>
<name>A0ABU9VU30_9CLOT</name>
<dbReference type="EMBL" id="JBCITM010000007">
    <property type="protein sequence ID" value="MEN1760589.1"/>
    <property type="molecule type" value="Genomic_DNA"/>
</dbReference>
<dbReference type="SUPFAM" id="SSF55486">
    <property type="entry name" value="Metalloproteases ('zincins'), catalytic domain"/>
    <property type="match status" value="1"/>
</dbReference>
<organism evidence="2 3">
    <name type="scientific">Anoxynatronum sibiricum</name>
    <dbReference type="NCBI Taxonomy" id="210623"/>
    <lineage>
        <taxon>Bacteria</taxon>
        <taxon>Bacillati</taxon>
        <taxon>Bacillota</taxon>
        <taxon>Clostridia</taxon>
        <taxon>Eubacteriales</taxon>
        <taxon>Clostridiaceae</taxon>
        <taxon>Anoxynatronum</taxon>
    </lineage>
</organism>
<protein>
    <recommendedName>
        <fullName evidence="4">Oligoendopeptidase F</fullName>
    </recommendedName>
</protein>
<evidence type="ECO:0000313" key="3">
    <source>
        <dbReference type="Proteomes" id="UP001407405"/>
    </source>
</evidence>